<reference evidence="1" key="1">
    <citation type="submission" date="2021-02" db="EMBL/GenBank/DDBJ databases">
        <authorList>
            <person name="Nowell W R."/>
        </authorList>
    </citation>
    <scope>NUCLEOTIDE SEQUENCE</scope>
</reference>
<feature type="non-terminal residue" evidence="1">
    <location>
        <position position="56"/>
    </location>
</feature>
<evidence type="ECO:0000313" key="3">
    <source>
        <dbReference type="Proteomes" id="UP000681967"/>
    </source>
</evidence>
<dbReference type="Proteomes" id="UP000681967">
    <property type="component" value="Unassembled WGS sequence"/>
</dbReference>
<dbReference type="EMBL" id="CAJOBH010121017">
    <property type="protein sequence ID" value="CAF4711371.1"/>
    <property type="molecule type" value="Genomic_DNA"/>
</dbReference>
<evidence type="ECO:0000313" key="2">
    <source>
        <dbReference type="EMBL" id="CAF4746272.1"/>
    </source>
</evidence>
<gene>
    <name evidence="1" type="ORF">BYL167_LOCUS44499</name>
    <name evidence="2" type="ORF">BYL167_LOCUS45910</name>
</gene>
<dbReference type="EMBL" id="CAJOBH010128585">
    <property type="protein sequence ID" value="CAF4746272.1"/>
    <property type="molecule type" value="Genomic_DNA"/>
</dbReference>
<protein>
    <submittedName>
        <fullName evidence="1">Uncharacterized protein</fullName>
    </submittedName>
</protein>
<proteinExistence type="predicted"/>
<name>A0A8S3AIP6_9BILA</name>
<accession>A0A8S3AIP6</accession>
<evidence type="ECO:0000313" key="1">
    <source>
        <dbReference type="EMBL" id="CAF4711371.1"/>
    </source>
</evidence>
<dbReference type="AlphaFoldDB" id="A0A8S3AIP6"/>
<comment type="caution">
    <text evidence="1">The sequence shown here is derived from an EMBL/GenBank/DDBJ whole genome shotgun (WGS) entry which is preliminary data.</text>
</comment>
<organism evidence="1 3">
    <name type="scientific">Rotaria magnacalcarata</name>
    <dbReference type="NCBI Taxonomy" id="392030"/>
    <lineage>
        <taxon>Eukaryota</taxon>
        <taxon>Metazoa</taxon>
        <taxon>Spiralia</taxon>
        <taxon>Gnathifera</taxon>
        <taxon>Rotifera</taxon>
        <taxon>Eurotatoria</taxon>
        <taxon>Bdelloidea</taxon>
        <taxon>Philodinida</taxon>
        <taxon>Philodinidae</taxon>
        <taxon>Rotaria</taxon>
    </lineage>
</organism>
<sequence>MNLSPDKQQKWFYIAGCDTFILPHHLLKRLHGLDYRQPIRIGGHWGQYICPGPNGT</sequence>